<sequence length="18" mass="1882">MGLSMSQKLTLGYAILVG</sequence>
<dbReference type="EMBL" id="ASHM01122171">
    <property type="protein sequence ID" value="PNX57097.1"/>
    <property type="molecule type" value="Genomic_DNA"/>
</dbReference>
<accession>A0A2K3JST5</accession>
<gene>
    <name evidence="1" type="ORF">L195_g058523</name>
</gene>
<name>A0A2K3JST5_TRIPR</name>
<evidence type="ECO:0000313" key="1">
    <source>
        <dbReference type="EMBL" id="PNX57097.1"/>
    </source>
</evidence>
<reference evidence="1 2" key="1">
    <citation type="journal article" date="2014" name="Am. J. Bot.">
        <title>Genome assembly and annotation for red clover (Trifolium pratense; Fabaceae).</title>
        <authorList>
            <person name="Istvanek J."/>
            <person name="Jaros M."/>
            <person name="Krenek A."/>
            <person name="Repkova J."/>
        </authorList>
    </citation>
    <scope>NUCLEOTIDE SEQUENCE [LARGE SCALE GENOMIC DNA]</scope>
    <source>
        <strain evidence="2">cv. Tatra</strain>
        <tissue evidence="1">Young leaves</tissue>
    </source>
</reference>
<evidence type="ECO:0000313" key="2">
    <source>
        <dbReference type="Proteomes" id="UP000236291"/>
    </source>
</evidence>
<organism evidence="1 2">
    <name type="scientific">Trifolium pratense</name>
    <name type="common">Red clover</name>
    <dbReference type="NCBI Taxonomy" id="57577"/>
    <lineage>
        <taxon>Eukaryota</taxon>
        <taxon>Viridiplantae</taxon>
        <taxon>Streptophyta</taxon>
        <taxon>Embryophyta</taxon>
        <taxon>Tracheophyta</taxon>
        <taxon>Spermatophyta</taxon>
        <taxon>Magnoliopsida</taxon>
        <taxon>eudicotyledons</taxon>
        <taxon>Gunneridae</taxon>
        <taxon>Pentapetalae</taxon>
        <taxon>rosids</taxon>
        <taxon>fabids</taxon>
        <taxon>Fabales</taxon>
        <taxon>Fabaceae</taxon>
        <taxon>Papilionoideae</taxon>
        <taxon>50 kb inversion clade</taxon>
        <taxon>NPAAA clade</taxon>
        <taxon>Hologalegina</taxon>
        <taxon>IRL clade</taxon>
        <taxon>Trifolieae</taxon>
        <taxon>Trifolium</taxon>
    </lineage>
</organism>
<feature type="non-terminal residue" evidence="1">
    <location>
        <position position="18"/>
    </location>
</feature>
<protein>
    <submittedName>
        <fullName evidence="1">Uncharacterized protein</fullName>
    </submittedName>
</protein>
<dbReference type="AlphaFoldDB" id="A0A2K3JST5"/>
<dbReference type="Proteomes" id="UP000236291">
    <property type="component" value="Unassembled WGS sequence"/>
</dbReference>
<proteinExistence type="predicted"/>
<reference evidence="1 2" key="2">
    <citation type="journal article" date="2017" name="Front. Plant Sci.">
        <title>Gene Classification and Mining of Molecular Markers Useful in Red Clover (Trifolium pratense) Breeding.</title>
        <authorList>
            <person name="Istvanek J."/>
            <person name="Dluhosova J."/>
            <person name="Dluhos P."/>
            <person name="Patkova L."/>
            <person name="Nedelnik J."/>
            <person name="Repkova J."/>
        </authorList>
    </citation>
    <scope>NUCLEOTIDE SEQUENCE [LARGE SCALE GENOMIC DNA]</scope>
    <source>
        <strain evidence="2">cv. Tatra</strain>
        <tissue evidence="1">Young leaves</tissue>
    </source>
</reference>
<comment type="caution">
    <text evidence="1">The sequence shown here is derived from an EMBL/GenBank/DDBJ whole genome shotgun (WGS) entry which is preliminary data.</text>
</comment>